<feature type="domain" description="ABC transporter" evidence="5">
    <location>
        <begin position="8"/>
        <end position="252"/>
    </location>
</feature>
<evidence type="ECO:0000256" key="2">
    <source>
        <dbReference type="ARBA" id="ARBA00022448"/>
    </source>
</evidence>
<dbReference type="PROSITE" id="PS50893">
    <property type="entry name" value="ABC_TRANSPORTER_2"/>
    <property type="match status" value="1"/>
</dbReference>
<keyword evidence="4 6" id="KW-0067">ATP-binding</keyword>
<dbReference type="Proteomes" id="UP000287233">
    <property type="component" value="Chromosome"/>
</dbReference>
<evidence type="ECO:0000256" key="1">
    <source>
        <dbReference type="ARBA" id="ARBA00005417"/>
    </source>
</evidence>
<dbReference type="GO" id="GO:0016887">
    <property type="term" value="F:ATP hydrolysis activity"/>
    <property type="evidence" value="ECO:0007669"/>
    <property type="project" value="InterPro"/>
</dbReference>
<dbReference type="KEGG" id="bih:BIP78_0095"/>
<evidence type="ECO:0000313" key="7">
    <source>
        <dbReference type="Proteomes" id="UP000287233"/>
    </source>
</evidence>
<reference evidence="7" key="1">
    <citation type="submission" date="2018-12" db="EMBL/GenBank/DDBJ databases">
        <title>Complete genome sequence of an uncultured bacterium of the candidate phylum Bipolaricaulota.</title>
        <authorList>
            <person name="Kadnikov V.V."/>
            <person name="Mardanov A.V."/>
            <person name="Beletsky A.V."/>
            <person name="Frank Y.A."/>
            <person name="Karnachuk O.V."/>
            <person name="Ravin N.V."/>
        </authorList>
    </citation>
    <scope>NUCLEOTIDE SEQUENCE [LARGE SCALE GENOMIC DNA]</scope>
</reference>
<dbReference type="PANTHER" id="PTHR42711:SF5">
    <property type="entry name" value="ABC TRANSPORTER ATP-BINDING PROTEIN NATA"/>
    <property type="match status" value="1"/>
</dbReference>
<dbReference type="AlphaFoldDB" id="A0A410FS54"/>
<protein>
    <submittedName>
        <fullName evidence="6">Efflux ABC transporter, ATP-binding protein</fullName>
    </submittedName>
</protein>
<organism evidence="6 7">
    <name type="scientific">Bipolaricaulis sibiricus</name>
    <dbReference type="NCBI Taxonomy" id="2501609"/>
    <lineage>
        <taxon>Bacteria</taxon>
        <taxon>Candidatus Bipolaricaulota</taxon>
        <taxon>Candidatus Bipolaricaulia</taxon>
        <taxon>Candidatus Bipolaricaulales</taxon>
        <taxon>Candidatus Bipolaricaulaceae</taxon>
        <taxon>Candidatus Bipolaricaulis</taxon>
    </lineage>
</organism>
<evidence type="ECO:0000259" key="5">
    <source>
        <dbReference type="PROSITE" id="PS50893"/>
    </source>
</evidence>
<dbReference type="SMART" id="SM00382">
    <property type="entry name" value="AAA"/>
    <property type="match status" value="1"/>
</dbReference>
<dbReference type="Pfam" id="PF00005">
    <property type="entry name" value="ABC_tran"/>
    <property type="match status" value="1"/>
</dbReference>
<dbReference type="SUPFAM" id="SSF52540">
    <property type="entry name" value="P-loop containing nucleoside triphosphate hydrolases"/>
    <property type="match status" value="1"/>
</dbReference>
<evidence type="ECO:0000256" key="4">
    <source>
        <dbReference type="ARBA" id="ARBA00022840"/>
    </source>
</evidence>
<evidence type="ECO:0000313" key="6">
    <source>
        <dbReference type="EMBL" id="QAA75863.1"/>
    </source>
</evidence>
<dbReference type="PANTHER" id="PTHR42711">
    <property type="entry name" value="ABC TRANSPORTER ATP-BINDING PROTEIN"/>
    <property type="match status" value="1"/>
</dbReference>
<evidence type="ECO:0000256" key="3">
    <source>
        <dbReference type="ARBA" id="ARBA00022741"/>
    </source>
</evidence>
<sequence length="341" mass="37285">MVGQEFSIETKDLTRVFRVKRREARGGKREVVALDRATLAVERGELFGVLGPNGAGKTTLIKILATLLSPTSGTACVAGVDVVADPWEVRRHIGMVSGGESSGYGLLTVEENLWMFSQFYGMPSGEAKRRIKELLEVVGLPDGAKTKVYHLSTGMRQKMNFARGFLTDPEILFLDEPTIGLDVHTARTLRSYIRTWMDEHPDRTILLTTHYMYEADELCDRVAIIDQGQVLACDTPVALKRGLQGEAVFRLEVDGARDLTPLVEGVGGVQRCTQAARDGHTELGLILADENALLPVLSAIQRTGARLLALEKREPTLEDVFLRLVGRGLTDASGGSDEPSP</sequence>
<dbReference type="InterPro" id="IPR050763">
    <property type="entry name" value="ABC_transporter_ATP-binding"/>
</dbReference>
<comment type="similarity">
    <text evidence="1">Belongs to the ABC transporter superfamily.</text>
</comment>
<gene>
    <name evidence="6" type="ORF">BIP78_0095</name>
</gene>
<proteinExistence type="inferred from homology"/>
<dbReference type="InterPro" id="IPR003439">
    <property type="entry name" value="ABC_transporter-like_ATP-bd"/>
</dbReference>
<dbReference type="EMBL" id="CP034928">
    <property type="protein sequence ID" value="QAA75863.1"/>
    <property type="molecule type" value="Genomic_DNA"/>
</dbReference>
<dbReference type="Gene3D" id="3.40.50.300">
    <property type="entry name" value="P-loop containing nucleotide triphosphate hydrolases"/>
    <property type="match status" value="1"/>
</dbReference>
<dbReference type="GO" id="GO:0005524">
    <property type="term" value="F:ATP binding"/>
    <property type="evidence" value="ECO:0007669"/>
    <property type="project" value="UniProtKB-KW"/>
</dbReference>
<dbReference type="InterPro" id="IPR003593">
    <property type="entry name" value="AAA+_ATPase"/>
</dbReference>
<name>A0A410FS54_BIPS1</name>
<keyword evidence="2" id="KW-0813">Transport</keyword>
<accession>A0A410FS54</accession>
<dbReference type="InterPro" id="IPR027417">
    <property type="entry name" value="P-loop_NTPase"/>
</dbReference>
<keyword evidence="3" id="KW-0547">Nucleotide-binding</keyword>